<dbReference type="Gene3D" id="3.30.70.1440">
    <property type="entry name" value="Multidrug efflux transporter AcrB pore domain"/>
    <property type="match status" value="1"/>
</dbReference>
<comment type="caution">
    <text evidence="3">The sequence shown here is derived from an EMBL/GenBank/DDBJ whole genome shotgun (WGS) entry which is preliminary data.</text>
</comment>
<dbReference type="InterPro" id="IPR001036">
    <property type="entry name" value="Acrflvin-R"/>
</dbReference>
<dbReference type="SUPFAM" id="SSF82714">
    <property type="entry name" value="Multidrug efflux transporter AcrB TolC docking domain, DN and DC subdomains"/>
    <property type="match status" value="2"/>
</dbReference>
<sequence length="1068" mass="109887">MSKLAVLSLKNRALIALITIVAAVFGGLALTNLKQELIPSLELPNLMVMTTYPGASPEVVENDVSTPIESAIQGVPGLEGTTATSTTNASIVQATFTYGTNLATAEQKIQQAINRISSTLPDDVTPQVLSVSIDDFPVIQVAVSGFADADNAQAELQSVAIPKLEDVKGVNAAQIVGGVGQRITITPDVAKLAAAGESTQAISSALQQNGTLFPGGDITENGQTLTVQTGAKITSVDEIAALPLVGTDATIGDVATVVQETDPVTSISRVDGKDALSISITKLPAANTVEVSHGVIAALDDIKEAFPDAKFTIVFDQAPFIVQSIDTLATEGLLGLVFAVIVILVFLLSIRSTLVTAISIPTSVLITFIGLQAFGYSLNILTLGALTIAIGRVVDDSIVVIENIKRHYVGDADKGDAIRLAVREVAAAVTASTITTVAVFLPIVFVGDMVGELFRPFAMTVTIAMVASLLVALTIVPVLAYWFLRPGKPLLDDHGVQIDPEHPDAPPTRLQRAYRPILGWTLKHSGITVILAVVVLGATLAAAPLMKVNFLSDSGQNTMTVTQDLGPTASLESKSDAAMKVEKALLGIDGITHVQASIGSSGSALRDAFSGGAGVTFSVLTDSDADQEKLRADVQEAIDGLKDVGDVAVGASAGLGSSDIEVSVTASNSEDLEKATSAVVDEIKGRDGVGQVTDNLAAALPYLAVVVDRQAAAERGLSEVAVGSIVSNTMRPQQAGSVEIDDTALTVYIAAPEPPTTAQALKELAIPTMAGIVQLQDIATVEERNGPTSITTEKGKRTATVTVPPASDNLAVATASVSAALAAVDLPDGASAEVGGVATQQADSFSQLGLAMLAAILIVYVVMVATFKSLRQPLLLLVSVPFAATGAILLQIVTGVPLGVASLIGVLMLIGIVVTNAIVLVDLVNQYREKGLPTAEAVLAGGEKRLRPILMTALATIFALTPMALGITGHGGFISQPLAIVVIGGLVSSTVLTLIVLPTLYNLVEGARERRKARKAGAGSDAGSDAADDSDAAEASSGVEGPSSASASGLPHAPQLTRRQLREHPTAE</sequence>
<dbReference type="AlphaFoldDB" id="A0AAW8EVW3"/>
<feature type="compositionally biased region" description="Low complexity" evidence="1">
    <location>
        <begin position="1016"/>
        <end position="1025"/>
    </location>
</feature>
<dbReference type="GO" id="GO:0042910">
    <property type="term" value="F:xenobiotic transmembrane transporter activity"/>
    <property type="evidence" value="ECO:0007669"/>
    <property type="project" value="TreeGrafter"/>
</dbReference>
<dbReference type="Gene3D" id="3.30.70.1430">
    <property type="entry name" value="Multidrug efflux transporter AcrB pore domain"/>
    <property type="match status" value="2"/>
</dbReference>
<feature type="transmembrane region" description="Helical" evidence="2">
    <location>
        <begin position="874"/>
        <end position="894"/>
    </location>
</feature>
<evidence type="ECO:0000313" key="4">
    <source>
        <dbReference type="Proteomes" id="UP001244427"/>
    </source>
</evidence>
<name>A0AAW8EVW3_9MICO</name>
<dbReference type="SUPFAM" id="SSF82693">
    <property type="entry name" value="Multidrug efflux transporter AcrB pore domain, PN1, PN2, PC1 and PC2 subdomains"/>
    <property type="match status" value="2"/>
</dbReference>
<organism evidence="3 4">
    <name type="scientific">Microbacterium natoriense</name>
    <dbReference type="NCBI Taxonomy" id="284570"/>
    <lineage>
        <taxon>Bacteria</taxon>
        <taxon>Bacillati</taxon>
        <taxon>Actinomycetota</taxon>
        <taxon>Actinomycetes</taxon>
        <taxon>Micrococcales</taxon>
        <taxon>Microbacteriaceae</taxon>
        <taxon>Microbacterium</taxon>
    </lineage>
</organism>
<protein>
    <submittedName>
        <fullName evidence="3">Multidrug efflux pump subunit AcrB</fullName>
    </submittedName>
</protein>
<dbReference type="RefSeq" id="WP_307294136.1">
    <property type="nucleotide sequence ID" value="NZ_JAUSXV010000001.1"/>
</dbReference>
<dbReference type="Proteomes" id="UP001244427">
    <property type="component" value="Unassembled WGS sequence"/>
</dbReference>
<keyword evidence="2" id="KW-0472">Membrane</keyword>
<dbReference type="Gene3D" id="3.30.70.1320">
    <property type="entry name" value="Multidrug efflux transporter AcrB pore domain like"/>
    <property type="match status" value="1"/>
</dbReference>
<feature type="transmembrane region" description="Helical" evidence="2">
    <location>
        <begin position="354"/>
        <end position="374"/>
    </location>
</feature>
<dbReference type="Gene3D" id="1.20.1640.10">
    <property type="entry name" value="Multidrug efflux transporter AcrB transmembrane domain"/>
    <property type="match status" value="2"/>
</dbReference>
<proteinExistence type="predicted"/>
<dbReference type="InterPro" id="IPR027463">
    <property type="entry name" value="AcrB_DN_DC_subdom"/>
</dbReference>
<dbReference type="Pfam" id="PF00873">
    <property type="entry name" value="ACR_tran"/>
    <property type="match status" value="1"/>
</dbReference>
<feature type="transmembrane region" description="Helical" evidence="2">
    <location>
        <begin position="900"/>
        <end position="921"/>
    </location>
</feature>
<keyword evidence="2" id="KW-0812">Transmembrane</keyword>
<feature type="transmembrane region" description="Helical" evidence="2">
    <location>
        <begin position="425"/>
        <end position="445"/>
    </location>
</feature>
<accession>A0AAW8EVW3</accession>
<dbReference type="EMBL" id="JAUSXV010000001">
    <property type="protein sequence ID" value="MDQ0646769.1"/>
    <property type="molecule type" value="Genomic_DNA"/>
</dbReference>
<evidence type="ECO:0000256" key="1">
    <source>
        <dbReference type="SAM" id="MobiDB-lite"/>
    </source>
</evidence>
<keyword evidence="4" id="KW-1185">Reference proteome</keyword>
<feature type="transmembrane region" description="Helical" evidence="2">
    <location>
        <begin position="848"/>
        <end position="867"/>
    </location>
</feature>
<gene>
    <name evidence="3" type="ORF">QFZ53_000965</name>
</gene>
<reference evidence="3 4" key="1">
    <citation type="submission" date="2023-07" db="EMBL/GenBank/DDBJ databases">
        <title>Comparative genomics of wheat-associated soil bacteria to identify genetic determinants of phenazine resistance.</title>
        <authorList>
            <person name="Mouncey N."/>
        </authorList>
    </citation>
    <scope>NUCLEOTIDE SEQUENCE [LARGE SCALE GENOMIC DNA]</scope>
    <source>
        <strain evidence="3 4">W4I9-1</strain>
    </source>
</reference>
<dbReference type="Gene3D" id="3.30.2090.10">
    <property type="entry name" value="Multidrug efflux transporter AcrB TolC docking domain, DN and DC subdomains"/>
    <property type="match status" value="2"/>
</dbReference>
<feature type="transmembrane region" description="Helical" evidence="2">
    <location>
        <begin position="979"/>
        <end position="1004"/>
    </location>
</feature>
<feature type="region of interest" description="Disordered" evidence="1">
    <location>
        <begin position="1013"/>
        <end position="1068"/>
    </location>
</feature>
<feature type="transmembrane region" description="Helical" evidence="2">
    <location>
        <begin position="457"/>
        <end position="484"/>
    </location>
</feature>
<dbReference type="PANTHER" id="PTHR32063">
    <property type="match status" value="1"/>
</dbReference>
<dbReference type="GO" id="GO:0005886">
    <property type="term" value="C:plasma membrane"/>
    <property type="evidence" value="ECO:0007669"/>
    <property type="project" value="TreeGrafter"/>
</dbReference>
<feature type="transmembrane region" description="Helical" evidence="2">
    <location>
        <begin position="525"/>
        <end position="546"/>
    </location>
</feature>
<feature type="transmembrane region" description="Helical" evidence="2">
    <location>
        <begin position="328"/>
        <end position="347"/>
    </location>
</feature>
<dbReference type="PANTHER" id="PTHR32063:SF0">
    <property type="entry name" value="SWARMING MOTILITY PROTEIN SWRC"/>
    <property type="match status" value="1"/>
</dbReference>
<evidence type="ECO:0000256" key="2">
    <source>
        <dbReference type="SAM" id="Phobius"/>
    </source>
</evidence>
<keyword evidence="2" id="KW-1133">Transmembrane helix</keyword>
<dbReference type="PRINTS" id="PR00702">
    <property type="entry name" value="ACRIFLAVINRP"/>
</dbReference>
<evidence type="ECO:0000313" key="3">
    <source>
        <dbReference type="EMBL" id="MDQ0646769.1"/>
    </source>
</evidence>
<feature type="transmembrane region" description="Helical" evidence="2">
    <location>
        <begin position="380"/>
        <end position="404"/>
    </location>
</feature>
<dbReference type="SUPFAM" id="SSF82866">
    <property type="entry name" value="Multidrug efflux transporter AcrB transmembrane domain"/>
    <property type="match status" value="2"/>
</dbReference>
<feature type="transmembrane region" description="Helical" evidence="2">
    <location>
        <begin position="949"/>
        <end position="967"/>
    </location>
</feature>